<dbReference type="KEGG" id="lak:106161753"/>
<dbReference type="InParanoid" id="A0A2R2MLP7"/>
<dbReference type="STRING" id="7574.A0A2R2MLP7"/>
<dbReference type="GeneID" id="106161753"/>
<reference evidence="2" key="1">
    <citation type="submission" date="2025-08" db="UniProtKB">
        <authorList>
            <consortium name="RefSeq"/>
        </authorList>
    </citation>
    <scope>IDENTIFICATION</scope>
    <source>
        <tissue evidence="2">Gonads</tissue>
    </source>
</reference>
<accession>A0A2R2MLP7</accession>
<dbReference type="Proteomes" id="UP000085678">
    <property type="component" value="Unplaced"/>
</dbReference>
<organism evidence="1 2">
    <name type="scientific">Lingula anatina</name>
    <name type="common">Brachiopod</name>
    <name type="synonym">Lingula unguis</name>
    <dbReference type="NCBI Taxonomy" id="7574"/>
    <lineage>
        <taxon>Eukaryota</taxon>
        <taxon>Metazoa</taxon>
        <taxon>Spiralia</taxon>
        <taxon>Lophotrochozoa</taxon>
        <taxon>Brachiopoda</taxon>
        <taxon>Linguliformea</taxon>
        <taxon>Lingulata</taxon>
        <taxon>Lingulida</taxon>
        <taxon>Linguloidea</taxon>
        <taxon>Lingulidae</taxon>
        <taxon>Lingula</taxon>
    </lineage>
</organism>
<sequence>MEFRRKMLLAAVDLQASLGIKDLGQFFYKPIKCSEDCTVLVTVSELAKYEQCNSNLEWTSLNNIVKKVSTLDGEELGPSEVVLSKVNEMILSHQRSNAVLPRGLYMGYLKLKSSMNQMNILVSNSFVNVLPYVKIRESPDVTREEWEFIRNLGNDVPQIKPKPSQQHFREDLNLASVKLLNSLNVSKHYTRSHRLYDSEVIRLNQDVSFIPLLPPVDCVCTGPAQQETPLAKSKYMPIQAFEITNLGTYQHEYMGLLNTTSSALEVDLHRSKLAKREAFSTEEVVSANEISGKLSKYQQDLEDAWESKRWTKKVVKIALDKTQTRGISLDKLLCN</sequence>
<evidence type="ECO:0000313" key="2">
    <source>
        <dbReference type="RefSeq" id="XP_023931146.1"/>
    </source>
</evidence>
<protein>
    <submittedName>
        <fullName evidence="2">Ankyrin repeat and fibronectin type-III domain-containing protein 1</fullName>
    </submittedName>
</protein>
<dbReference type="GO" id="GO:0005819">
    <property type="term" value="C:spindle"/>
    <property type="evidence" value="ECO:0007669"/>
    <property type="project" value="TreeGrafter"/>
</dbReference>
<name>A0A2R2MLP7_LINAN</name>
<gene>
    <name evidence="2" type="primary">LOC106161753</name>
</gene>
<dbReference type="GO" id="GO:0061172">
    <property type="term" value="P:regulation of establishment of bipolar cell polarity"/>
    <property type="evidence" value="ECO:0007669"/>
    <property type="project" value="TreeGrafter"/>
</dbReference>
<keyword evidence="1" id="KW-1185">Reference proteome</keyword>
<dbReference type="GO" id="GO:0000132">
    <property type="term" value="P:establishment of mitotic spindle orientation"/>
    <property type="evidence" value="ECO:0007669"/>
    <property type="project" value="TreeGrafter"/>
</dbReference>
<dbReference type="InterPro" id="IPR039269">
    <property type="entry name" value="ANKFN1"/>
</dbReference>
<dbReference type="OrthoDB" id="2428204at2759"/>
<dbReference type="AlphaFoldDB" id="A0A2R2MLP7"/>
<dbReference type="PANTHER" id="PTHR21437">
    <property type="entry name" value="WIDE AWAKE"/>
    <property type="match status" value="1"/>
</dbReference>
<dbReference type="RefSeq" id="XP_023931146.1">
    <property type="nucleotide sequence ID" value="XM_024075378.1"/>
</dbReference>
<evidence type="ECO:0000313" key="1">
    <source>
        <dbReference type="Proteomes" id="UP000085678"/>
    </source>
</evidence>
<dbReference type="PANTHER" id="PTHR21437:SF1">
    <property type="entry name" value="WIDE AWAKE"/>
    <property type="match status" value="1"/>
</dbReference>
<proteinExistence type="predicted"/>